<dbReference type="NCBIfam" id="TIGR02595">
    <property type="entry name" value="PEP_CTERM"/>
    <property type="match status" value="1"/>
</dbReference>
<feature type="domain" description="Porphyranase beta-sandwich" evidence="2">
    <location>
        <begin position="435"/>
        <end position="535"/>
    </location>
</feature>
<keyword evidence="3" id="KW-0378">Hydrolase</keyword>
<protein>
    <submittedName>
        <fullName evidence="3">Putative glycoside hydrolase</fullName>
        <ecNumber evidence="3">3.2.1.-</ecNumber>
    </submittedName>
</protein>
<dbReference type="EMBL" id="AP012338">
    <property type="protein sequence ID" value="BAM03783.1"/>
    <property type="molecule type" value="Genomic_DNA"/>
</dbReference>
<dbReference type="Gene3D" id="3.20.20.80">
    <property type="entry name" value="Glycosidases"/>
    <property type="match status" value="1"/>
</dbReference>
<dbReference type="PROSITE" id="PS51257">
    <property type="entry name" value="PROKAR_LIPOPROTEIN"/>
    <property type="match status" value="1"/>
</dbReference>
<feature type="chain" id="PRO_5003629680" evidence="1">
    <location>
        <begin position="28"/>
        <end position="680"/>
    </location>
</feature>
<accession>I0IEU5</accession>
<dbReference type="AlphaFoldDB" id="I0IEU5"/>
<dbReference type="Gene3D" id="2.60.120.1200">
    <property type="match status" value="1"/>
</dbReference>
<gene>
    <name evidence="3" type="ordered locus">PSMK_16240</name>
</gene>
<evidence type="ECO:0000313" key="3">
    <source>
        <dbReference type="EMBL" id="BAM03783.1"/>
    </source>
</evidence>
<dbReference type="HOGENOM" id="CLU_019012_0_0_0"/>
<dbReference type="KEGG" id="phm:PSMK_16240"/>
<dbReference type="EC" id="3.2.1.-" evidence="3"/>
<dbReference type="InterPro" id="IPR040527">
    <property type="entry name" value="Beta-sand_Porphyrn"/>
</dbReference>
<name>I0IEU5_PHYMF</name>
<dbReference type="GO" id="GO:0016798">
    <property type="term" value="F:hydrolase activity, acting on glycosyl bonds"/>
    <property type="evidence" value="ECO:0007669"/>
    <property type="project" value="UniProtKB-KW"/>
</dbReference>
<dbReference type="Gene3D" id="2.60.40.1180">
    <property type="entry name" value="Golgi alpha-mannosidase II"/>
    <property type="match status" value="1"/>
</dbReference>
<evidence type="ECO:0000313" key="4">
    <source>
        <dbReference type="Proteomes" id="UP000007881"/>
    </source>
</evidence>
<evidence type="ECO:0000259" key="2">
    <source>
        <dbReference type="Pfam" id="PF18206"/>
    </source>
</evidence>
<dbReference type="OrthoDB" id="229996at2"/>
<dbReference type="InterPro" id="IPR013780">
    <property type="entry name" value="Glyco_hydro_b"/>
</dbReference>
<dbReference type="Proteomes" id="UP000007881">
    <property type="component" value="Chromosome"/>
</dbReference>
<keyword evidence="4" id="KW-1185">Reference proteome</keyword>
<keyword evidence="3" id="KW-0326">Glycosidase</keyword>
<dbReference type="RefSeq" id="WP_014437001.1">
    <property type="nucleotide sequence ID" value="NC_017080.1"/>
</dbReference>
<feature type="signal peptide" evidence="1">
    <location>
        <begin position="1"/>
        <end position="27"/>
    </location>
</feature>
<dbReference type="InterPro" id="IPR017853">
    <property type="entry name" value="GH"/>
</dbReference>
<proteinExistence type="predicted"/>
<dbReference type="InterPro" id="IPR013424">
    <property type="entry name" value="Ice-binding_C"/>
</dbReference>
<dbReference type="SUPFAM" id="SSF51445">
    <property type="entry name" value="(Trans)glycosidases"/>
    <property type="match status" value="1"/>
</dbReference>
<dbReference type="eggNOG" id="COG3664">
    <property type="taxonomic scope" value="Bacteria"/>
</dbReference>
<organism evidence="3 4">
    <name type="scientific">Phycisphaera mikurensis (strain NBRC 102666 / KCTC 22515 / FYK2301M01)</name>
    <dbReference type="NCBI Taxonomy" id="1142394"/>
    <lineage>
        <taxon>Bacteria</taxon>
        <taxon>Pseudomonadati</taxon>
        <taxon>Planctomycetota</taxon>
        <taxon>Phycisphaerae</taxon>
        <taxon>Phycisphaerales</taxon>
        <taxon>Phycisphaeraceae</taxon>
        <taxon>Phycisphaera</taxon>
    </lineage>
</organism>
<reference evidence="3 4" key="1">
    <citation type="submission" date="2012-02" db="EMBL/GenBank/DDBJ databases">
        <title>Complete genome sequence of Phycisphaera mikurensis NBRC 102666.</title>
        <authorList>
            <person name="Ankai A."/>
            <person name="Hosoyama A."/>
            <person name="Terui Y."/>
            <person name="Sekine M."/>
            <person name="Fukai R."/>
            <person name="Kato Y."/>
            <person name="Nakamura S."/>
            <person name="Yamada-Narita S."/>
            <person name="Kawakoshi A."/>
            <person name="Fukunaga Y."/>
            <person name="Yamazaki S."/>
            <person name="Fujita N."/>
        </authorList>
    </citation>
    <scope>NUCLEOTIDE SEQUENCE [LARGE SCALE GENOMIC DNA]</scope>
    <source>
        <strain evidence="4">NBRC 102666 / KCTC 22515 / FYK2301M01</strain>
    </source>
</reference>
<sequence length="680" mass="73594">MKALPSPPSVATLLSACLLAPPALAQAATAVTVDATARRTIGGVGTLDRARFFGHTETFAAPGDSNLGDLRAMTYAPGELNTVTGRSSTDFDQTLAETIREDPSRPGFIDPDRLRAKLRGSYRDRLQNGTRWEGIRAAPDPLLVQSGRYGTKWPAYVLQPGTGLPRADAYAEFLGIYLEEVVYGPNAYLPMDPSRFHIELVNEPDLHFRDGFTPEDLADYHRDIARAVKARFPQASIGGPGLALTHFEDGGFGRNQQSVRTFLERAGDDTDFFSLHPYERYDTLANGEQVQALFESPGRVAGTIDLIQAEDQRINGRTRQLAFTEYGSFNQAIPGSDGDFGNTPRDELQWQLARDVREKLHVFLDRPDAILNAVPFIAPVDFDDGPGRPTRAAADNVMWERDAAGNYSETILGSMYRSLAPVRGDYVDLVGSTGDLQTAAFRDGNRLYVLLNNLLDGDQAVDLDVLAAGGGVASATIDRVYRSGGRNVFIDDADVSGSLGNLTLSGEEGAVLTLTLTDDVAYARDATTEVFYGRSTVTPLTRSIGRTGDLELVADLGGELLGAGDRATLRVSYGSRDNRPNGPDEGFEVVFNGQRLRVPPGLLGIDDGDHTFQSRLIDVPIELVNDGLNVLDVDFTGNSGFVAATSLTVTRVVSVPEPGTALLLGGVLLLGRRRRRARTR</sequence>
<keyword evidence="1" id="KW-0732">Signal</keyword>
<dbReference type="Pfam" id="PF18206">
    <property type="entry name" value="Porphyrn_cat_1"/>
    <property type="match status" value="1"/>
</dbReference>
<evidence type="ECO:0000256" key="1">
    <source>
        <dbReference type="SAM" id="SignalP"/>
    </source>
</evidence>